<dbReference type="SUPFAM" id="SSF81383">
    <property type="entry name" value="F-box domain"/>
    <property type="match status" value="1"/>
</dbReference>
<comment type="pathway">
    <text evidence="1">Protein modification; protein ubiquitination.</text>
</comment>
<evidence type="ECO:0000256" key="2">
    <source>
        <dbReference type="ARBA" id="ARBA00022786"/>
    </source>
</evidence>
<dbReference type="CDD" id="cd22084">
    <property type="entry name" value="F-box_FBXO3"/>
    <property type="match status" value="1"/>
</dbReference>
<name>A0A1S3HDR6_LINAN</name>
<evidence type="ECO:0000256" key="1">
    <source>
        <dbReference type="ARBA" id="ARBA00004906"/>
    </source>
</evidence>
<dbReference type="Gene3D" id="3.40.1580.10">
    <property type="entry name" value="SMI1/KNR4-like"/>
    <property type="match status" value="1"/>
</dbReference>
<keyword evidence="2" id="KW-0833">Ubl conjugation pathway</keyword>
<dbReference type="Pfam" id="PF09346">
    <property type="entry name" value="SMI1_KNR4"/>
    <property type="match status" value="1"/>
</dbReference>
<dbReference type="SMART" id="SM00860">
    <property type="entry name" value="SMI1_KNR4"/>
    <property type="match status" value="1"/>
</dbReference>
<evidence type="ECO:0000313" key="5">
    <source>
        <dbReference type="Proteomes" id="UP000085678"/>
    </source>
</evidence>
<dbReference type="PROSITE" id="PS50181">
    <property type="entry name" value="FBOX"/>
    <property type="match status" value="1"/>
</dbReference>
<dbReference type="RefSeq" id="XP_013383631.1">
    <property type="nucleotide sequence ID" value="XM_013528177.1"/>
</dbReference>
<gene>
    <name evidence="6" type="primary">LOC106153991</name>
</gene>
<proteinExistence type="predicted"/>
<feature type="domain" description="ApaG" evidence="4">
    <location>
        <begin position="270"/>
        <end position="399"/>
    </location>
</feature>
<evidence type="ECO:0000259" key="4">
    <source>
        <dbReference type="PROSITE" id="PS51087"/>
    </source>
</evidence>
<dbReference type="InterPro" id="IPR052121">
    <property type="entry name" value="F-box_SCF_Substrate_Recog"/>
</dbReference>
<dbReference type="Pfam" id="PF12937">
    <property type="entry name" value="F-box-like"/>
    <property type="match status" value="1"/>
</dbReference>
<dbReference type="InterPro" id="IPR036047">
    <property type="entry name" value="F-box-like_dom_sf"/>
</dbReference>
<dbReference type="Gene3D" id="2.60.40.1470">
    <property type="entry name" value="ApaG domain"/>
    <property type="match status" value="1"/>
</dbReference>
<accession>A0A1S3HDR6</accession>
<dbReference type="Gene3D" id="1.20.1280.50">
    <property type="match status" value="1"/>
</dbReference>
<keyword evidence="5" id="KW-1185">Reference proteome</keyword>
<dbReference type="PANTHER" id="PTHR46550:SF1">
    <property type="entry name" value="F-BOX PROTEIN 3"/>
    <property type="match status" value="1"/>
</dbReference>
<dbReference type="AlphaFoldDB" id="A0A1S3HDR6"/>
<dbReference type="PROSITE" id="PS51087">
    <property type="entry name" value="APAG"/>
    <property type="match status" value="1"/>
</dbReference>
<organism evidence="5 6">
    <name type="scientific">Lingula anatina</name>
    <name type="common">Brachiopod</name>
    <name type="synonym">Lingula unguis</name>
    <dbReference type="NCBI Taxonomy" id="7574"/>
    <lineage>
        <taxon>Eukaryota</taxon>
        <taxon>Metazoa</taxon>
        <taxon>Spiralia</taxon>
        <taxon>Lophotrochozoa</taxon>
        <taxon>Brachiopoda</taxon>
        <taxon>Linguliformea</taxon>
        <taxon>Lingulata</taxon>
        <taxon>Lingulida</taxon>
        <taxon>Linguloidea</taxon>
        <taxon>Lingulidae</taxon>
        <taxon>Lingula</taxon>
    </lineage>
</organism>
<dbReference type="SMART" id="SM00256">
    <property type="entry name" value="FBOX"/>
    <property type="match status" value="1"/>
</dbReference>
<dbReference type="GeneID" id="106153991"/>
<dbReference type="InterPro" id="IPR001810">
    <property type="entry name" value="F-box_dom"/>
</dbReference>
<dbReference type="InterPro" id="IPR036767">
    <property type="entry name" value="ApaG_sf"/>
</dbReference>
<evidence type="ECO:0000313" key="6">
    <source>
        <dbReference type="RefSeq" id="XP_013383631.1"/>
    </source>
</evidence>
<dbReference type="InterPro" id="IPR007474">
    <property type="entry name" value="ApaG_domain"/>
</dbReference>
<dbReference type="InterPro" id="IPR018958">
    <property type="entry name" value="Knr4/Smi1-like_dom"/>
</dbReference>
<dbReference type="PANTHER" id="PTHR46550">
    <property type="entry name" value="F-BOX ONLY PROTEIN 3"/>
    <property type="match status" value="1"/>
</dbReference>
<evidence type="ECO:0000259" key="3">
    <source>
        <dbReference type="PROSITE" id="PS50181"/>
    </source>
</evidence>
<sequence length="414" mass="47440">MAAPVNLNNIPDDPLNHIFSYLDYKDLVSCCRACHRLHAVAENNVHWKRLCQFYWLETNSISVSDWKQHFVAWYKDYGRYVNCYRKIKKAWTNIENFIEKSCPKIYSSIQSGVSEEVLTEAENRIHQNLPDAFRCSYRIHNGQSLITHGLMGTVKIASHVRTQELLDLRTATNNYQDHGDLKFMMPITLCPFTHVAQLLVLSEDSGLGYGQVVYPTPDNMLLSNNSAMDFFISGNSFEDWFISYAQDLERNTFSVVNGQIYRLYREPSCIAVTSGIQVTVATAFMPELSTINPPHFFFVYYITMSMAEDEDPKESCQLETRHWIITNEEGNEERVDGPGVVGEYPIMRPKAIYSYTSCCSFATPTGNMRGTFTFRNLKTGLNMEVECPVFHMKCLPYITCAQAHQQATEVKKGK</sequence>
<dbReference type="Pfam" id="PF04379">
    <property type="entry name" value="DUF525"/>
    <property type="match status" value="1"/>
</dbReference>
<dbReference type="SUPFAM" id="SSF160631">
    <property type="entry name" value="SMI1/KNR4-like"/>
    <property type="match status" value="1"/>
</dbReference>
<reference evidence="6" key="1">
    <citation type="submission" date="2025-08" db="UniProtKB">
        <authorList>
            <consortium name="RefSeq"/>
        </authorList>
    </citation>
    <scope>IDENTIFICATION</scope>
    <source>
        <tissue evidence="6">Gonads</tissue>
    </source>
</reference>
<dbReference type="SUPFAM" id="SSF110069">
    <property type="entry name" value="ApaG-like"/>
    <property type="match status" value="1"/>
</dbReference>
<protein>
    <submittedName>
        <fullName evidence="6">F-box only protein 3 isoform X2</fullName>
    </submittedName>
</protein>
<dbReference type="Proteomes" id="UP000085678">
    <property type="component" value="Unplaced"/>
</dbReference>
<dbReference type="InterPro" id="IPR037883">
    <property type="entry name" value="Knr4/Smi1-like_sf"/>
</dbReference>
<dbReference type="OrthoDB" id="2305498at2759"/>
<dbReference type="GO" id="GO:0005737">
    <property type="term" value="C:cytoplasm"/>
    <property type="evidence" value="ECO:0007669"/>
    <property type="project" value="TreeGrafter"/>
</dbReference>
<feature type="domain" description="F-box" evidence="3">
    <location>
        <begin position="4"/>
        <end position="50"/>
    </location>
</feature>